<dbReference type="SUPFAM" id="SSF52821">
    <property type="entry name" value="Rhodanese/Cell cycle control phosphatase"/>
    <property type="match status" value="1"/>
</dbReference>
<dbReference type="RefSeq" id="WP_089372756.1">
    <property type="nucleotide sequence ID" value="NZ_BMEP01000005.1"/>
</dbReference>
<proteinExistence type="predicted"/>
<name>A0A239BF25_9FLAO</name>
<sequence>MRILLSICFLVAIVACKEKSTTPRVEVISVQEMREVLKEESVQLIDVRTRNEYASNHIKNAKNIVYQGDDWEAQIATLDKKKPVYVYCQKGGRSAKCASLLEAAGFEKVYDLKGGISQWIAQGYQVEE</sequence>
<reference evidence="2 3" key="1">
    <citation type="submission" date="2017-06" db="EMBL/GenBank/DDBJ databases">
        <authorList>
            <person name="Kim H.J."/>
            <person name="Triplett B.A."/>
        </authorList>
    </citation>
    <scope>NUCLEOTIDE SEQUENCE [LARGE SCALE GENOMIC DNA]</scope>
    <source>
        <strain evidence="2 3">DSM 25597</strain>
    </source>
</reference>
<gene>
    <name evidence="2" type="ORF">SAMN06265376_106138</name>
</gene>
<dbReference type="GO" id="GO:0016740">
    <property type="term" value="F:transferase activity"/>
    <property type="evidence" value="ECO:0007669"/>
    <property type="project" value="UniProtKB-KW"/>
</dbReference>
<dbReference type="SMART" id="SM00450">
    <property type="entry name" value="RHOD"/>
    <property type="match status" value="1"/>
</dbReference>
<evidence type="ECO:0000259" key="1">
    <source>
        <dbReference type="PROSITE" id="PS50206"/>
    </source>
</evidence>
<protein>
    <submittedName>
        <fullName evidence="2">Rhodanese-related sulfurtransferase</fullName>
    </submittedName>
</protein>
<organism evidence="2 3">
    <name type="scientific">Dokdonia pacifica</name>
    <dbReference type="NCBI Taxonomy" id="1627892"/>
    <lineage>
        <taxon>Bacteria</taxon>
        <taxon>Pseudomonadati</taxon>
        <taxon>Bacteroidota</taxon>
        <taxon>Flavobacteriia</taxon>
        <taxon>Flavobacteriales</taxon>
        <taxon>Flavobacteriaceae</taxon>
        <taxon>Dokdonia</taxon>
    </lineage>
</organism>
<accession>A0A239BF25</accession>
<dbReference type="Proteomes" id="UP000198379">
    <property type="component" value="Unassembled WGS sequence"/>
</dbReference>
<dbReference type="InterPro" id="IPR036873">
    <property type="entry name" value="Rhodanese-like_dom_sf"/>
</dbReference>
<keyword evidence="3" id="KW-1185">Reference proteome</keyword>
<dbReference type="Pfam" id="PF00581">
    <property type="entry name" value="Rhodanese"/>
    <property type="match status" value="1"/>
</dbReference>
<feature type="domain" description="Rhodanese" evidence="1">
    <location>
        <begin position="38"/>
        <end position="128"/>
    </location>
</feature>
<dbReference type="Gene3D" id="3.40.250.10">
    <property type="entry name" value="Rhodanese-like domain"/>
    <property type="match status" value="1"/>
</dbReference>
<evidence type="ECO:0000313" key="2">
    <source>
        <dbReference type="EMBL" id="SNS06667.1"/>
    </source>
</evidence>
<dbReference type="PROSITE" id="PS51257">
    <property type="entry name" value="PROKAR_LIPOPROTEIN"/>
    <property type="match status" value="1"/>
</dbReference>
<dbReference type="PROSITE" id="PS50206">
    <property type="entry name" value="RHODANESE_3"/>
    <property type="match status" value="1"/>
</dbReference>
<dbReference type="CDD" id="cd00158">
    <property type="entry name" value="RHOD"/>
    <property type="match status" value="1"/>
</dbReference>
<dbReference type="InterPro" id="IPR050229">
    <property type="entry name" value="GlpE_sulfurtransferase"/>
</dbReference>
<dbReference type="EMBL" id="FZNY01000006">
    <property type="protein sequence ID" value="SNS06667.1"/>
    <property type="molecule type" value="Genomic_DNA"/>
</dbReference>
<keyword evidence="2" id="KW-0808">Transferase</keyword>
<dbReference type="PANTHER" id="PTHR43031">
    <property type="entry name" value="FAD-DEPENDENT OXIDOREDUCTASE"/>
    <property type="match status" value="1"/>
</dbReference>
<dbReference type="InterPro" id="IPR001763">
    <property type="entry name" value="Rhodanese-like_dom"/>
</dbReference>
<dbReference type="OrthoDB" id="9808735at2"/>
<dbReference type="PANTHER" id="PTHR43031:SF1">
    <property type="entry name" value="PYRIDINE NUCLEOTIDE-DISULPHIDE OXIDOREDUCTASE"/>
    <property type="match status" value="1"/>
</dbReference>
<evidence type="ECO:0000313" key="3">
    <source>
        <dbReference type="Proteomes" id="UP000198379"/>
    </source>
</evidence>
<dbReference type="AlphaFoldDB" id="A0A239BF25"/>